<accession>A0A6J6YAM0</accession>
<evidence type="ECO:0000256" key="1">
    <source>
        <dbReference type="ARBA" id="ARBA00022729"/>
    </source>
</evidence>
<dbReference type="PANTHER" id="PTHR35936">
    <property type="entry name" value="MEMBRANE-BOUND LYTIC MUREIN TRANSGLYCOSYLASE F"/>
    <property type="match status" value="1"/>
</dbReference>
<dbReference type="Gene3D" id="3.40.190.10">
    <property type="entry name" value="Periplasmic binding protein-like II"/>
    <property type="match status" value="2"/>
</dbReference>
<dbReference type="CDD" id="cd01004">
    <property type="entry name" value="PBP2_MidA_like"/>
    <property type="match status" value="1"/>
</dbReference>
<dbReference type="InterPro" id="IPR001638">
    <property type="entry name" value="Solute-binding_3/MltF_N"/>
</dbReference>
<protein>
    <submittedName>
        <fullName evidence="3">Unannotated protein</fullName>
    </submittedName>
</protein>
<evidence type="ECO:0000313" key="3">
    <source>
        <dbReference type="EMBL" id="CAB4806430.1"/>
    </source>
</evidence>
<feature type="domain" description="Solute-binding protein family 3/N-terminal" evidence="2">
    <location>
        <begin position="69"/>
        <end position="299"/>
    </location>
</feature>
<dbReference type="AlphaFoldDB" id="A0A6J6YAM0"/>
<name>A0A6J6YAM0_9ZZZZ</name>
<dbReference type="PANTHER" id="PTHR35936:SF17">
    <property type="entry name" value="ARGININE-BINDING EXTRACELLULAR PROTEIN ARTP"/>
    <property type="match status" value="1"/>
</dbReference>
<organism evidence="3">
    <name type="scientific">freshwater metagenome</name>
    <dbReference type="NCBI Taxonomy" id="449393"/>
    <lineage>
        <taxon>unclassified sequences</taxon>
        <taxon>metagenomes</taxon>
        <taxon>ecological metagenomes</taxon>
    </lineage>
</organism>
<dbReference type="SUPFAM" id="SSF53850">
    <property type="entry name" value="Periplasmic binding protein-like II"/>
    <property type="match status" value="1"/>
</dbReference>
<dbReference type="EMBL" id="CAFAAY010000003">
    <property type="protein sequence ID" value="CAB4806430.1"/>
    <property type="molecule type" value="Genomic_DNA"/>
</dbReference>
<proteinExistence type="predicted"/>
<dbReference type="SMART" id="SM00062">
    <property type="entry name" value="PBPb"/>
    <property type="match status" value="1"/>
</dbReference>
<reference evidence="3" key="1">
    <citation type="submission" date="2020-05" db="EMBL/GenBank/DDBJ databases">
        <authorList>
            <person name="Chiriac C."/>
            <person name="Salcher M."/>
            <person name="Ghai R."/>
            <person name="Kavagutti S V."/>
        </authorList>
    </citation>
    <scope>NUCLEOTIDE SEQUENCE</scope>
</reference>
<dbReference type="Pfam" id="PF00497">
    <property type="entry name" value="SBP_bac_3"/>
    <property type="match status" value="1"/>
</dbReference>
<keyword evidence="1" id="KW-0732">Signal</keyword>
<gene>
    <name evidence="3" type="ORF">UFOPK3124_00097</name>
</gene>
<evidence type="ECO:0000259" key="2">
    <source>
        <dbReference type="SMART" id="SM00062"/>
    </source>
</evidence>
<sequence>MFKLHKYESNKNLQGSTKGRHNVARIAGVTFALVGLLATVSLPSYAAPKAVKKPALFYKLPLSFQKSGVIRNGADFTYAPLEYTKKDGVTFTGVDYDLAQAIGKKLGVKIKYSNSDFGTLIPMLQSKRVDIVLSFATVTLARQETVDFIQYSQSGTGILVAKGNPANIRSLDDLCGKNVGLQSGAVQVPIAAEQSVKCVAAGKEAVNVQEMGTDAEVRILLRSGRIDADLLDAPVAAYAVTSAPADYQIVPGANYAARPHGIMLLKGNTKLLKVIQTAVQQIMDDGSYKKILAKYNVPNLGLKVAKINGATS</sequence>